<protein>
    <recommendedName>
        <fullName evidence="5">CBM1 domain-containing protein</fullName>
    </recommendedName>
</protein>
<dbReference type="PROSITE" id="PS00562">
    <property type="entry name" value="CBM1_1"/>
    <property type="match status" value="1"/>
</dbReference>
<dbReference type="Pfam" id="PF00734">
    <property type="entry name" value="CBM_1"/>
    <property type="match status" value="1"/>
</dbReference>
<proteinExistence type="predicted"/>
<evidence type="ECO:0000256" key="3">
    <source>
        <dbReference type="ARBA" id="ARBA00023157"/>
    </source>
</evidence>
<dbReference type="SMART" id="SM00236">
    <property type="entry name" value="fCBD"/>
    <property type="match status" value="1"/>
</dbReference>
<dbReference type="OrthoDB" id="6020543at2759"/>
<evidence type="ECO:0000313" key="6">
    <source>
        <dbReference type="EMBL" id="ROW06623.1"/>
    </source>
</evidence>
<dbReference type="EMBL" id="LKEB01000041">
    <property type="protein sequence ID" value="ROW06623.1"/>
    <property type="molecule type" value="Genomic_DNA"/>
</dbReference>
<dbReference type="Proteomes" id="UP000285146">
    <property type="component" value="Unassembled WGS sequence"/>
</dbReference>
<keyword evidence="1 4" id="KW-0732">Signal</keyword>
<dbReference type="GO" id="GO:0005975">
    <property type="term" value="P:carbohydrate metabolic process"/>
    <property type="evidence" value="ECO:0007669"/>
    <property type="project" value="InterPro"/>
</dbReference>
<keyword evidence="3" id="KW-1015">Disulfide bond</keyword>
<dbReference type="InterPro" id="IPR000675">
    <property type="entry name" value="Cutinase/axe"/>
</dbReference>
<dbReference type="PANTHER" id="PTHR33630:SF13">
    <property type="entry name" value="ACETYLXYLAN ESTERASE"/>
    <property type="match status" value="1"/>
</dbReference>
<reference evidence="6 7" key="1">
    <citation type="submission" date="2015-09" db="EMBL/GenBank/DDBJ databases">
        <title>Host preference determinants of Valsa canker pathogens revealed by comparative genomics.</title>
        <authorList>
            <person name="Yin Z."/>
            <person name="Huang L."/>
        </authorList>
    </citation>
    <scope>NUCLEOTIDE SEQUENCE [LARGE SCALE GENOMIC DNA]</scope>
    <source>
        <strain evidence="6 7">SXYLt</strain>
    </source>
</reference>
<dbReference type="PANTHER" id="PTHR33630">
    <property type="entry name" value="CUTINASE RV1984C-RELATED-RELATED"/>
    <property type="match status" value="1"/>
</dbReference>
<evidence type="ECO:0000313" key="7">
    <source>
        <dbReference type="Proteomes" id="UP000285146"/>
    </source>
</evidence>
<feature type="signal peptide" evidence="4">
    <location>
        <begin position="1"/>
        <end position="21"/>
    </location>
</feature>
<dbReference type="SUPFAM" id="SSF53474">
    <property type="entry name" value="alpha/beta-Hydrolases"/>
    <property type="match status" value="1"/>
</dbReference>
<name>A0A423WTF4_9PEZI</name>
<comment type="caution">
    <text evidence="6">The sequence shown here is derived from an EMBL/GenBank/DDBJ whole genome shotgun (WGS) entry which is preliminary data.</text>
</comment>
<evidence type="ECO:0000256" key="1">
    <source>
        <dbReference type="ARBA" id="ARBA00022729"/>
    </source>
</evidence>
<dbReference type="Gene3D" id="3.40.50.1820">
    <property type="entry name" value="alpha/beta hydrolase"/>
    <property type="match status" value="1"/>
</dbReference>
<dbReference type="GO" id="GO:0005576">
    <property type="term" value="C:extracellular region"/>
    <property type="evidence" value="ECO:0007669"/>
    <property type="project" value="InterPro"/>
</dbReference>
<dbReference type="InterPro" id="IPR029058">
    <property type="entry name" value="AB_hydrolase_fold"/>
</dbReference>
<evidence type="ECO:0000256" key="2">
    <source>
        <dbReference type="ARBA" id="ARBA00022801"/>
    </source>
</evidence>
<dbReference type="PROSITE" id="PS51164">
    <property type="entry name" value="CBM1_2"/>
    <property type="match status" value="1"/>
</dbReference>
<dbReference type="SUPFAM" id="SSF57180">
    <property type="entry name" value="Cellulose-binding domain"/>
    <property type="match status" value="1"/>
</dbReference>
<gene>
    <name evidence="6" type="ORF">VPNG_06748</name>
</gene>
<accession>A0A423WTF4</accession>
<feature type="domain" description="CBM1" evidence="5">
    <location>
        <begin position="272"/>
        <end position="307"/>
    </location>
</feature>
<dbReference type="AlphaFoldDB" id="A0A423WTF4"/>
<dbReference type="InParanoid" id="A0A423WTF4"/>
<keyword evidence="2" id="KW-0378">Hydrolase</keyword>
<sequence length="307" mass="30926">MWPRPRTTYLLLSAYGLLSNAASIHTDALLDTRQSCPDIHVFGARETTASAGYGSSATVVNAVLSAYSGSTAEAISYPACGGQSSCGSVSYSSSVQQGIAAAASAVNSYYAECPSTQLVLVGYSQGAEIFDVAFCGGGDANQGYTNTSVQISAAAVNQVKAVILMGDPAYVYGLSYDVGTCQAGGFDARSSSFQCPSAAKIQSYCDAADPYCCDGSDASTHQGYGSEYGSQALAFVKSKLSSTSTSKAVTSTAATTTSAAATTSTSSSTGGSCAALYGQCGGQGWTGATCCASGTCKAANSYYSQCL</sequence>
<keyword evidence="7" id="KW-1185">Reference proteome</keyword>
<dbReference type="SMART" id="SM01110">
    <property type="entry name" value="Cutinase"/>
    <property type="match status" value="1"/>
</dbReference>
<dbReference type="GO" id="GO:0030248">
    <property type="term" value="F:cellulose binding"/>
    <property type="evidence" value="ECO:0007669"/>
    <property type="project" value="InterPro"/>
</dbReference>
<organism evidence="6 7">
    <name type="scientific">Cytospora leucostoma</name>
    <dbReference type="NCBI Taxonomy" id="1230097"/>
    <lineage>
        <taxon>Eukaryota</taxon>
        <taxon>Fungi</taxon>
        <taxon>Dikarya</taxon>
        <taxon>Ascomycota</taxon>
        <taxon>Pezizomycotina</taxon>
        <taxon>Sordariomycetes</taxon>
        <taxon>Sordariomycetidae</taxon>
        <taxon>Diaporthales</taxon>
        <taxon>Cytosporaceae</taxon>
        <taxon>Cytospora</taxon>
    </lineage>
</organism>
<dbReference type="Pfam" id="PF01083">
    <property type="entry name" value="Cutinase"/>
    <property type="match status" value="1"/>
</dbReference>
<evidence type="ECO:0000256" key="4">
    <source>
        <dbReference type="SAM" id="SignalP"/>
    </source>
</evidence>
<evidence type="ECO:0000259" key="5">
    <source>
        <dbReference type="PROSITE" id="PS51164"/>
    </source>
</evidence>
<dbReference type="GO" id="GO:0052689">
    <property type="term" value="F:carboxylic ester hydrolase activity"/>
    <property type="evidence" value="ECO:0007669"/>
    <property type="project" value="UniProtKB-ARBA"/>
</dbReference>
<dbReference type="InterPro" id="IPR000254">
    <property type="entry name" value="CBD"/>
</dbReference>
<dbReference type="InterPro" id="IPR035971">
    <property type="entry name" value="CBD_sf"/>
</dbReference>
<feature type="chain" id="PRO_5019391600" description="CBM1 domain-containing protein" evidence="4">
    <location>
        <begin position="22"/>
        <end position="307"/>
    </location>
</feature>
<dbReference type="STRING" id="1230097.A0A423WTF4"/>